<reference evidence="1" key="1">
    <citation type="submission" date="2021-01" db="EMBL/GenBank/DDBJ databases">
        <title>Whole genome shotgun sequence of Sphaerisporangium rufum NBRC 109079.</title>
        <authorList>
            <person name="Komaki H."/>
            <person name="Tamura T."/>
        </authorList>
    </citation>
    <scope>NUCLEOTIDE SEQUENCE</scope>
    <source>
        <strain evidence="1">NBRC 109079</strain>
    </source>
</reference>
<dbReference type="RefSeq" id="WP_203991085.1">
    <property type="nucleotide sequence ID" value="NZ_BOOU01000073.1"/>
</dbReference>
<sequence length="72" mass="7887">MDQLPEIDAYAQVETTLRIEFAGIHPAETVTRCMDAARHGAMEVTGHAHPGLVERIARKHLQVLAAVVADQE</sequence>
<protein>
    <submittedName>
        <fullName evidence="1">Uncharacterized protein</fullName>
    </submittedName>
</protein>
<proteinExistence type="predicted"/>
<evidence type="ECO:0000313" key="1">
    <source>
        <dbReference type="EMBL" id="GII80398.1"/>
    </source>
</evidence>
<dbReference type="Proteomes" id="UP000655287">
    <property type="component" value="Unassembled WGS sequence"/>
</dbReference>
<evidence type="ECO:0000313" key="2">
    <source>
        <dbReference type="Proteomes" id="UP000655287"/>
    </source>
</evidence>
<keyword evidence="2" id="KW-1185">Reference proteome</keyword>
<accession>A0A919V3S1</accession>
<name>A0A919V3S1_9ACTN</name>
<comment type="caution">
    <text evidence="1">The sequence shown here is derived from an EMBL/GenBank/DDBJ whole genome shotgun (WGS) entry which is preliminary data.</text>
</comment>
<dbReference type="EMBL" id="BOOU01000073">
    <property type="protein sequence ID" value="GII80398.1"/>
    <property type="molecule type" value="Genomic_DNA"/>
</dbReference>
<gene>
    <name evidence="1" type="ORF">Sru01_53800</name>
</gene>
<dbReference type="AlphaFoldDB" id="A0A919V3S1"/>
<organism evidence="1 2">
    <name type="scientific">Sphaerisporangium rufum</name>
    <dbReference type="NCBI Taxonomy" id="1381558"/>
    <lineage>
        <taxon>Bacteria</taxon>
        <taxon>Bacillati</taxon>
        <taxon>Actinomycetota</taxon>
        <taxon>Actinomycetes</taxon>
        <taxon>Streptosporangiales</taxon>
        <taxon>Streptosporangiaceae</taxon>
        <taxon>Sphaerisporangium</taxon>
    </lineage>
</organism>